<dbReference type="InterPro" id="IPR006538">
    <property type="entry name" value="CobT"/>
</dbReference>
<feature type="domain" description="VWFA" evidence="2">
    <location>
        <begin position="391"/>
        <end position="582"/>
    </location>
</feature>
<dbReference type="PIRSF" id="PIRSF031715">
    <property type="entry name" value="Cob_chel_CobT"/>
    <property type="match status" value="1"/>
</dbReference>
<accession>A0A484HAN5</accession>
<dbReference type="AlphaFoldDB" id="A0A484HAN5"/>
<organism evidence="3">
    <name type="scientific">invertebrate metagenome</name>
    <dbReference type="NCBI Taxonomy" id="1711999"/>
    <lineage>
        <taxon>unclassified sequences</taxon>
        <taxon>metagenomes</taxon>
        <taxon>organismal metagenomes</taxon>
    </lineage>
</organism>
<dbReference type="EC" id="6.6.1.2" evidence="3"/>
<keyword evidence="3" id="KW-0436">Ligase</keyword>
<proteinExistence type="predicted"/>
<reference evidence="3" key="1">
    <citation type="submission" date="2018-10" db="EMBL/GenBank/DDBJ databases">
        <authorList>
            <person name="Gruber-Vodicka H."/>
            <person name="Jaeckle O."/>
        </authorList>
    </citation>
    <scope>NUCLEOTIDE SEQUENCE</scope>
</reference>
<protein>
    <submittedName>
        <fullName evidence="3">Aerobic cobaltochelatase CobT subunit</fullName>
        <ecNumber evidence="3">6.6.1.2</ecNumber>
    </submittedName>
</protein>
<dbReference type="InterPro" id="IPR036465">
    <property type="entry name" value="vWFA_dom_sf"/>
</dbReference>
<dbReference type="CDD" id="cd01454">
    <property type="entry name" value="vWA_norD_type"/>
    <property type="match status" value="1"/>
</dbReference>
<evidence type="ECO:0000313" key="3">
    <source>
        <dbReference type="EMBL" id="VBB69188.1"/>
    </source>
</evidence>
<dbReference type="EMBL" id="LR026963">
    <property type="protein sequence ID" value="VBB69188.1"/>
    <property type="molecule type" value="Genomic_DNA"/>
</dbReference>
<dbReference type="GO" id="GO:0051116">
    <property type="term" value="F:cobaltochelatase activity"/>
    <property type="evidence" value="ECO:0007669"/>
    <property type="project" value="UniProtKB-EC"/>
</dbReference>
<dbReference type="InterPro" id="IPR025861">
    <property type="entry name" value="CobT_VWA_dom"/>
</dbReference>
<dbReference type="Gene3D" id="3.40.50.410">
    <property type="entry name" value="von Willebrand factor, type A domain"/>
    <property type="match status" value="1"/>
</dbReference>
<name>A0A484HAN5_9ZZZZ</name>
<dbReference type="SUPFAM" id="SSF53300">
    <property type="entry name" value="vWA-like"/>
    <property type="match status" value="1"/>
</dbReference>
<sequence>MSHGKADEAGPVATFKQATAAAVRAVAKRGDIVVSYMVAGVPVTHDFQVHLPLPPPQTSIELLRGTADSMALRLRYHNNGIHRLHQPMTFPAQLIYDAMEQVRVEALGALRLPGVAANVFAAHEQHCQHAGYQHAVQAEEVPVEQALSLLALEEFTNRRACPATHHIAELWRQHLDSKAAATLAELCRTVEDQNAFAVIVRQFIATLGLEEGKAEARREEGKAEAVKREEDRTPYSSQAGTWEKRHKEDGEEERVEVSAASGAAVLIPRRGEASGEPLSQRGSHRGSREPTGYHAYSTRFDQVVEAGGLCDPDELIHLRTQLDQQLVHLQGIVSRLANRLQRRLLARQTRIWEFDLEEGLLDSGRLARIVANPLHALSFKRERETDCRDTVVTLLIDNSGSMRGRPIAVAAMSADILARTLERCGVKVEVLGFTTSAWKGGRLRELWIRDHKPPRPGRLNDLQHIIYKSADTPWRRARKNLGLMLREGILKENIDGEALLWAYSRLAARYEQRRILMVISDGAPVDESTLSVNPGNYLERHLREVIAWIENNSPIELIAIGIGHDVTRYYRRAVAIMNAEELGGTVMKQLLALFMEEEPGRQAGGAERARGSSPRKLAREGHRG</sequence>
<dbReference type="Pfam" id="PF06213">
    <property type="entry name" value="CobT"/>
    <property type="match status" value="1"/>
</dbReference>
<feature type="region of interest" description="Disordered" evidence="1">
    <location>
        <begin position="212"/>
        <end position="293"/>
    </location>
</feature>
<dbReference type="Pfam" id="PF11775">
    <property type="entry name" value="CobT_C"/>
    <property type="match status" value="1"/>
</dbReference>
<feature type="compositionally biased region" description="Basic and acidic residues" evidence="1">
    <location>
        <begin position="212"/>
        <end position="233"/>
    </location>
</feature>
<dbReference type="GO" id="GO:0009236">
    <property type="term" value="P:cobalamin biosynthetic process"/>
    <property type="evidence" value="ECO:0007669"/>
    <property type="project" value="InterPro"/>
</dbReference>
<dbReference type="PANTHER" id="PTHR41248">
    <property type="entry name" value="NORD PROTEIN"/>
    <property type="match status" value="1"/>
</dbReference>
<dbReference type="PANTHER" id="PTHR41248:SF1">
    <property type="entry name" value="NORD PROTEIN"/>
    <property type="match status" value="1"/>
</dbReference>
<feature type="region of interest" description="Disordered" evidence="1">
    <location>
        <begin position="600"/>
        <end position="624"/>
    </location>
</feature>
<evidence type="ECO:0000256" key="1">
    <source>
        <dbReference type="SAM" id="MobiDB-lite"/>
    </source>
</evidence>
<dbReference type="InterPro" id="IPR002035">
    <property type="entry name" value="VWF_A"/>
</dbReference>
<dbReference type="PROSITE" id="PS50234">
    <property type="entry name" value="VWFA"/>
    <property type="match status" value="1"/>
</dbReference>
<dbReference type="SMART" id="SM00327">
    <property type="entry name" value="VWA"/>
    <property type="match status" value="1"/>
</dbReference>
<gene>
    <name evidence="3" type="ORF">RIEGSTA812A_PEG_661</name>
</gene>
<evidence type="ECO:0000259" key="2">
    <source>
        <dbReference type="PROSITE" id="PS50234"/>
    </source>
</evidence>
<dbReference type="InterPro" id="IPR051928">
    <property type="entry name" value="NorD/CobT"/>
</dbReference>